<gene>
    <name evidence="2" type="primary">LOC111466227</name>
</gene>
<name>A0A6J1HS25_CUCMA</name>
<dbReference type="AlphaFoldDB" id="A0A6J1HS25"/>
<organism evidence="1 2">
    <name type="scientific">Cucurbita maxima</name>
    <name type="common">Pumpkin</name>
    <name type="synonym">Winter squash</name>
    <dbReference type="NCBI Taxonomy" id="3661"/>
    <lineage>
        <taxon>Eukaryota</taxon>
        <taxon>Viridiplantae</taxon>
        <taxon>Streptophyta</taxon>
        <taxon>Embryophyta</taxon>
        <taxon>Tracheophyta</taxon>
        <taxon>Spermatophyta</taxon>
        <taxon>Magnoliopsida</taxon>
        <taxon>eudicotyledons</taxon>
        <taxon>Gunneridae</taxon>
        <taxon>Pentapetalae</taxon>
        <taxon>rosids</taxon>
        <taxon>fabids</taxon>
        <taxon>Cucurbitales</taxon>
        <taxon>Cucurbitaceae</taxon>
        <taxon>Cucurbiteae</taxon>
        <taxon>Cucurbita</taxon>
    </lineage>
</organism>
<dbReference type="Proteomes" id="UP000504608">
    <property type="component" value="Unplaced"/>
</dbReference>
<dbReference type="OrthoDB" id="747893at2759"/>
<dbReference type="PANTHER" id="PTHR33356">
    <property type="entry name" value="TIP41-LIKE PROTEIN"/>
    <property type="match status" value="1"/>
</dbReference>
<proteinExistence type="predicted"/>
<protein>
    <submittedName>
        <fullName evidence="2">Uncharacterized protein LOC111466227</fullName>
    </submittedName>
</protein>
<evidence type="ECO:0000313" key="1">
    <source>
        <dbReference type="Proteomes" id="UP000504608"/>
    </source>
</evidence>
<reference evidence="2" key="1">
    <citation type="submission" date="2025-08" db="UniProtKB">
        <authorList>
            <consortium name="RefSeq"/>
        </authorList>
    </citation>
    <scope>IDENTIFICATION</scope>
    <source>
        <tissue evidence="2">Young leaves</tissue>
    </source>
</reference>
<sequence>MAESLDDGEFWLPPKFLNDDDLFLEEKCVGNDAKKRRDGAGVGLHPFEYSLGFWPVGVSSDLGSPVESLIGSSETESDEEEYIAGLMTQMARSTLEDGFELDKSHGWRSSGSPQSTLCTVGSGCGCKQSSSRGSPNAQSLGSHPQLTLDLLYAAAGEVSKMRMNEEAYNFVNNRGHSVPPRKPSPVSVPLKNRDTDAGVYQQLQASQFLHLKRQQLIEQINSAARVGLVTGSVRHPQPQVPQNRGRNSEFFDGRNCRSAVGLTSQPPWAPPPPPRIHSVNPSPNGSGMRAVFLGVPGGKRECAGTGVFLPRQSGAVSETRKKPTCSTVLVPARVMKALNLNLDDMYVQRTQPQQLQSRSPSVFNPGKNDISGRGWSERLLAHQKAMNLRAAVAGVNQEIGRLPQEWSY</sequence>
<dbReference type="KEGG" id="cmax:111466227"/>
<dbReference type="GeneID" id="111466227"/>
<evidence type="ECO:0000313" key="2">
    <source>
        <dbReference type="RefSeq" id="XP_022966595.1"/>
    </source>
</evidence>
<dbReference type="PANTHER" id="PTHR33356:SF5">
    <property type="entry name" value="TIP41-LIKE PROTEIN"/>
    <property type="match status" value="1"/>
</dbReference>
<keyword evidence="1" id="KW-1185">Reference proteome</keyword>
<dbReference type="RefSeq" id="XP_022966595.1">
    <property type="nucleotide sequence ID" value="XM_023110827.1"/>
</dbReference>
<accession>A0A6J1HS25</accession>